<evidence type="ECO:0000256" key="12">
    <source>
        <dbReference type="ARBA" id="ARBA00022723"/>
    </source>
</evidence>
<evidence type="ECO:0000256" key="1">
    <source>
        <dbReference type="ARBA" id="ARBA00000085"/>
    </source>
</evidence>
<dbReference type="PANTHER" id="PTHR24421">
    <property type="entry name" value="NITRATE/NITRITE SENSOR PROTEIN NARX-RELATED"/>
    <property type="match status" value="1"/>
</dbReference>
<sequence length="650" mass="71441">MFASPAKLSRKIVGILCIFFVVALSAIALTLLISWQLEGVAAAINDAGSQRMRTYRISHLMARAVDEKSASAPLSSALQEEIERFDKVLLDLKQGDPERPMSPPRNDEVEQSLAAVEQAWVEALRPLAVAYGAADTPGRVLALDRFDNQLESVVALINDLVLVMERSYTQDTNLLRTVQVALVLLAVVGTGLLIRFFSVLVIGPVSILHAGMRRMMDNDLAVRVPVSGDDELGGLARGFNQMAEHLQNVYGTLEDRVVAETSSLAERNRELGILYGATAFLSEPAPIEALCQGFLDRIKTALGADAGAVRMYANDTGELHLFTHEGLSDEFVANESTLNCGECLCGQVIQSGITATFATINPPEGMKLRSCIREGFATATAFTIMHNKTKIGVYNLYFLRPQALSEREKHLLETLGQHLGVAIENLRLQSREKELAVSEERNLLAQELHDSIAQGLAFLNIQVQLLQDSLRKGKTDEAMQTAGQLREGVQESYDDVRELLVHFRTRVHQSDLDTAIHATLEKFEGQTGIQTELEILGSGVTLIPTDEIQVMHIVQESLSNIRKHAKASRVAVTLRRNLGQLTVTVVDDGVGFDPVNEPNVLSDRHVGLKIMRERAYRVGGECTVTSKIGEGTRVTLSLPREQEKVEVHEQ</sequence>
<evidence type="ECO:0000256" key="14">
    <source>
        <dbReference type="ARBA" id="ARBA00022777"/>
    </source>
</evidence>
<keyword evidence="14 22" id="KW-0418">Kinase</keyword>
<dbReference type="PRINTS" id="PR00344">
    <property type="entry name" value="BCTRLSENSOR"/>
</dbReference>
<gene>
    <name evidence="26" type="ORF">AT959_08700</name>
</gene>
<keyword evidence="17" id="KW-0408">Iron</keyword>
<dbReference type="InterPro" id="IPR003660">
    <property type="entry name" value="HAMP_dom"/>
</dbReference>
<dbReference type="InterPro" id="IPR050482">
    <property type="entry name" value="Sensor_HK_TwoCompSys"/>
</dbReference>
<comment type="cofactor">
    <cofactor evidence="2">
        <name>[4Fe-4S] cluster</name>
        <dbReference type="ChEBI" id="CHEBI:49883"/>
    </cofactor>
</comment>
<evidence type="ECO:0000313" key="27">
    <source>
        <dbReference type="Proteomes" id="UP000070186"/>
    </source>
</evidence>
<dbReference type="Pfam" id="PF00672">
    <property type="entry name" value="HAMP"/>
    <property type="match status" value="1"/>
</dbReference>
<evidence type="ECO:0000256" key="2">
    <source>
        <dbReference type="ARBA" id="ARBA00001966"/>
    </source>
</evidence>
<evidence type="ECO:0000256" key="7">
    <source>
        <dbReference type="ARBA" id="ARBA00022490"/>
    </source>
</evidence>
<dbReference type="CDD" id="cd06225">
    <property type="entry name" value="HAMP"/>
    <property type="match status" value="1"/>
</dbReference>
<dbReference type="Pfam" id="PF13185">
    <property type="entry name" value="GAF_2"/>
    <property type="match status" value="1"/>
</dbReference>
<dbReference type="GO" id="GO:0005524">
    <property type="term" value="F:ATP binding"/>
    <property type="evidence" value="ECO:0007669"/>
    <property type="project" value="UniProtKB-UniRule"/>
</dbReference>
<keyword evidence="10 22" id="KW-0808">Transferase</keyword>
<feature type="domain" description="HAMP" evidence="25">
    <location>
        <begin position="199"/>
        <end position="251"/>
    </location>
</feature>
<feature type="domain" description="Histidine kinase" evidence="24">
    <location>
        <begin position="447"/>
        <end position="642"/>
    </location>
</feature>
<dbReference type="SUPFAM" id="SSF55781">
    <property type="entry name" value="GAF domain-like"/>
    <property type="match status" value="1"/>
</dbReference>
<dbReference type="Pfam" id="PF02518">
    <property type="entry name" value="HATPase_c"/>
    <property type="match status" value="1"/>
</dbReference>
<keyword evidence="5 22" id="KW-1003">Cell membrane</keyword>
<dbReference type="Gene3D" id="1.20.120.960">
    <property type="entry name" value="Histidine kinase NarX, sensor domain"/>
    <property type="match status" value="1"/>
</dbReference>
<feature type="transmembrane region" description="Helical" evidence="23">
    <location>
        <begin position="180"/>
        <end position="208"/>
    </location>
</feature>
<dbReference type="SUPFAM" id="SSF158472">
    <property type="entry name" value="HAMP domain-like"/>
    <property type="match status" value="1"/>
</dbReference>
<evidence type="ECO:0000256" key="8">
    <source>
        <dbReference type="ARBA" id="ARBA00022519"/>
    </source>
</evidence>
<comment type="caution">
    <text evidence="26">The sequence shown here is derived from an EMBL/GenBank/DDBJ whole genome shotgun (WGS) entry which is preliminary data.</text>
</comment>
<evidence type="ECO:0000256" key="11">
    <source>
        <dbReference type="ARBA" id="ARBA00022692"/>
    </source>
</evidence>
<evidence type="ECO:0000256" key="10">
    <source>
        <dbReference type="ARBA" id="ARBA00022679"/>
    </source>
</evidence>
<dbReference type="InterPro" id="IPR029016">
    <property type="entry name" value="GAF-like_dom_sf"/>
</dbReference>
<evidence type="ECO:0000256" key="16">
    <source>
        <dbReference type="ARBA" id="ARBA00022989"/>
    </source>
</evidence>
<evidence type="ECO:0000256" key="17">
    <source>
        <dbReference type="ARBA" id="ARBA00023004"/>
    </source>
</evidence>
<keyword evidence="11 23" id="KW-0812">Transmembrane</keyword>
<comment type="catalytic activity">
    <reaction evidence="1 22">
        <text>ATP + protein L-histidine = ADP + protein N-phospho-L-histidine.</text>
        <dbReference type="EC" id="2.7.13.3"/>
    </reaction>
</comment>
<dbReference type="EMBL" id="LODL01000019">
    <property type="protein sequence ID" value="KXB30798.1"/>
    <property type="molecule type" value="Genomic_DNA"/>
</dbReference>
<dbReference type="GO" id="GO:0046872">
    <property type="term" value="F:metal ion binding"/>
    <property type="evidence" value="ECO:0007669"/>
    <property type="project" value="UniProtKB-KW"/>
</dbReference>
<dbReference type="PANTHER" id="PTHR24421:SF10">
    <property type="entry name" value="NITRATE_NITRITE SENSOR PROTEIN NARQ"/>
    <property type="match status" value="1"/>
</dbReference>
<keyword evidence="15 22" id="KW-0067">ATP-binding</keyword>
<dbReference type="GO" id="GO:0051539">
    <property type="term" value="F:4 iron, 4 sulfur cluster binding"/>
    <property type="evidence" value="ECO:0007669"/>
    <property type="project" value="UniProtKB-KW"/>
</dbReference>
<dbReference type="PROSITE" id="PS50885">
    <property type="entry name" value="HAMP"/>
    <property type="match status" value="1"/>
</dbReference>
<comment type="function">
    <text evidence="21">Member of the two-component regulatory system NreB/NreC involved in the control of dissimilatory nitrate/nitrite reduction in response to oxygen. NreB functions as a direct oxygen sensor histidine kinase which is autophosphorylated, in the absence of oxygen, probably at the conserved histidine residue, and transfers its phosphate group probably to a conserved aspartate residue of NreC. NreB/NreC activates the expression of the nitrate (narGHJI) and nitrite (nir) reductase operons, as well as the putative nitrate transporter gene narT.</text>
</comment>
<dbReference type="GO" id="GO:0005886">
    <property type="term" value="C:plasma membrane"/>
    <property type="evidence" value="ECO:0007669"/>
    <property type="project" value="UniProtKB-SubCell"/>
</dbReference>
<evidence type="ECO:0000256" key="5">
    <source>
        <dbReference type="ARBA" id="ARBA00022475"/>
    </source>
</evidence>
<dbReference type="InterPro" id="IPR016380">
    <property type="entry name" value="Sig_transdc_His_kin_NarX/NarQ"/>
</dbReference>
<evidence type="ECO:0000256" key="20">
    <source>
        <dbReference type="ARBA" id="ARBA00023136"/>
    </source>
</evidence>
<dbReference type="Gene3D" id="3.30.565.10">
    <property type="entry name" value="Histidine kinase-like ATPase, C-terminal domain"/>
    <property type="match status" value="1"/>
</dbReference>
<dbReference type="GO" id="GO:0046983">
    <property type="term" value="F:protein dimerization activity"/>
    <property type="evidence" value="ECO:0007669"/>
    <property type="project" value="UniProtKB-UniRule"/>
</dbReference>
<evidence type="ECO:0000256" key="18">
    <source>
        <dbReference type="ARBA" id="ARBA00023012"/>
    </source>
</evidence>
<keyword evidence="6" id="KW-0004">4Fe-4S</keyword>
<evidence type="ECO:0000256" key="15">
    <source>
        <dbReference type="ARBA" id="ARBA00022840"/>
    </source>
</evidence>
<dbReference type="InterPro" id="IPR003018">
    <property type="entry name" value="GAF"/>
</dbReference>
<evidence type="ECO:0000313" key="26">
    <source>
        <dbReference type="EMBL" id="KXB30798.1"/>
    </source>
</evidence>
<keyword evidence="9" id="KW-0597">Phosphoprotein</keyword>
<keyword evidence="19" id="KW-0411">Iron-sulfur</keyword>
<comment type="subcellular location">
    <subcellularLocation>
        <location evidence="3">Cell inner membrane</location>
        <topology evidence="3">Multi-pass membrane protein</topology>
    </subcellularLocation>
    <subcellularLocation>
        <location evidence="4">Cytoplasm</location>
    </subcellularLocation>
</comment>
<evidence type="ECO:0000256" key="13">
    <source>
        <dbReference type="ARBA" id="ARBA00022741"/>
    </source>
</evidence>
<dbReference type="EC" id="2.7.13.3" evidence="22"/>
<dbReference type="SMART" id="SM00304">
    <property type="entry name" value="HAMP"/>
    <property type="match status" value="1"/>
</dbReference>
<evidence type="ECO:0000259" key="25">
    <source>
        <dbReference type="PROSITE" id="PS50885"/>
    </source>
</evidence>
<dbReference type="SMART" id="SM00065">
    <property type="entry name" value="GAF"/>
    <property type="match status" value="1"/>
</dbReference>
<proteinExistence type="predicted"/>
<dbReference type="PIRSF" id="PIRSF003167">
    <property type="entry name" value="STHK_NarX/NarQ"/>
    <property type="match status" value="1"/>
</dbReference>
<keyword evidence="7" id="KW-0963">Cytoplasm</keyword>
<name>A0A133XIP4_9RHOO</name>
<dbReference type="SMART" id="SM00387">
    <property type="entry name" value="HATPase_c"/>
    <property type="match status" value="1"/>
</dbReference>
<dbReference type="SUPFAM" id="SSF55874">
    <property type="entry name" value="ATPase domain of HSP90 chaperone/DNA topoisomerase II/histidine kinase"/>
    <property type="match status" value="1"/>
</dbReference>
<keyword evidence="13 22" id="KW-0547">Nucleotide-binding</keyword>
<evidence type="ECO:0000256" key="21">
    <source>
        <dbReference type="ARBA" id="ARBA00024827"/>
    </source>
</evidence>
<dbReference type="CDD" id="cd16917">
    <property type="entry name" value="HATPase_UhpB-NarQ-NarX-like"/>
    <property type="match status" value="1"/>
</dbReference>
<evidence type="ECO:0000256" key="23">
    <source>
        <dbReference type="SAM" id="Phobius"/>
    </source>
</evidence>
<dbReference type="InterPro" id="IPR005467">
    <property type="entry name" value="His_kinase_dom"/>
</dbReference>
<protein>
    <recommendedName>
        <fullName evidence="22">Sensor protein</fullName>
        <ecNumber evidence="22">2.7.13.3</ecNumber>
    </recommendedName>
</protein>
<dbReference type="InterPro" id="IPR029095">
    <property type="entry name" value="NarX-like_N"/>
</dbReference>
<keyword evidence="16 23" id="KW-1133">Transmembrane helix</keyword>
<dbReference type="Gene3D" id="6.10.340.10">
    <property type="match status" value="1"/>
</dbReference>
<keyword evidence="18 22" id="KW-0902">Two-component regulatory system</keyword>
<dbReference type="Gene3D" id="3.30.450.40">
    <property type="match status" value="1"/>
</dbReference>
<dbReference type="InterPro" id="IPR003594">
    <property type="entry name" value="HATPase_dom"/>
</dbReference>
<evidence type="ECO:0000256" key="6">
    <source>
        <dbReference type="ARBA" id="ARBA00022485"/>
    </source>
</evidence>
<dbReference type="STRING" id="281362.AT959_08700"/>
<dbReference type="RefSeq" id="WP_066882596.1">
    <property type="nucleotide sequence ID" value="NZ_LODL01000019.1"/>
</dbReference>
<organism evidence="26 27">
    <name type="scientific">Dechloromonas denitrificans</name>
    <dbReference type="NCBI Taxonomy" id="281362"/>
    <lineage>
        <taxon>Bacteria</taxon>
        <taxon>Pseudomonadati</taxon>
        <taxon>Pseudomonadota</taxon>
        <taxon>Betaproteobacteria</taxon>
        <taxon>Rhodocyclales</taxon>
        <taxon>Azonexaceae</taxon>
        <taxon>Dechloromonas</taxon>
    </lineage>
</organism>
<dbReference type="InterPro" id="IPR004358">
    <property type="entry name" value="Sig_transdc_His_kin-like_C"/>
</dbReference>
<evidence type="ECO:0000256" key="9">
    <source>
        <dbReference type="ARBA" id="ARBA00022553"/>
    </source>
</evidence>
<evidence type="ECO:0000256" key="3">
    <source>
        <dbReference type="ARBA" id="ARBA00004429"/>
    </source>
</evidence>
<dbReference type="AlphaFoldDB" id="A0A133XIP4"/>
<dbReference type="GO" id="GO:0000155">
    <property type="term" value="F:phosphorelay sensor kinase activity"/>
    <property type="evidence" value="ECO:0007669"/>
    <property type="project" value="UniProtKB-UniRule"/>
</dbReference>
<accession>A0A133XIP4</accession>
<dbReference type="InterPro" id="IPR011712">
    <property type="entry name" value="Sig_transdc_His_kin_sub3_dim/P"/>
</dbReference>
<feature type="transmembrane region" description="Helical" evidence="23">
    <location>
        <begin position="12"/>
        <end position="35"/>
    </location>
</feature>
<dbReference type="InterPro" id="IPR042295">
    <property type="entry name" value="NarX-like_N_sf"/>
</dbReference>
<reference evidence="26 27" key="1">
    <citation type="submission" date="2015-12" db="EMBL/GenBank/DDBJ databases">
        <title>Nitrous oxide reduction kinetics distinguish bacteria harboring typical versus atypical NosZ.</title>
        <authorList>
            <person name="Yoon S."/>
            <person name="Nissen S."/>
            <person name="Park D."/>
            <person name="Sanford R.A."/>
            <person name="Loeffler F.E."/>
        </authorList>
    </citation>
    <scope>NUCLEOTIDE SEQUENCE [LARGE SCALE GENOMIC DNA]</scope>
    <source>
        <strain evidence="26 27">ATCC BAA-841</strain>
    </source>
</reference>
<evidence type="ECO:0000256" key="4">
    <source>
        <dbReference type="ARBA" id="ARBA00004496"/>
    </source>
</evidence>
<dbReference type="InterPro" id="IPR036890">
    <property type="entry name" value="HATPase_C_sf"/>
</dbReference>
<keyword evidence="12" id="KW-0479">Metal-binding</keyword>
<dbReference type="Pfam" id="PF07730">
    <property type="entry name" value="HisKA_3"/>
    <property type="match status" value="1"/>
</dbReference>
<keyword evidence="27" id="KW-1185">Reference proteome</keyword>
<evidence type="ECO:0000256" key="19">
    <source>
        <dbReference type="ARBA" id="ARBA00023014"/>
    </source>
</evidence>
<keyword evidence="20 22" id="KW-0472">Membrane</keyword>
<evidence type="ECO:0000259" key="24">
    <source>
        <dbReference type="PROSITE" id="PS50109"/>
    </source>
</evidence>
<dbReference type="GO" id="GO:0005737">
    <property type="term" value="C:cytoplasm"/>
    <property type="evidence" value="ECO:0007669"/>
    <property type="project" value="UniProtKB-SubCell"/>
</dbReference>
<keyword evidence="8 22" id="KW-0997">Cell inner membrane</keyword>
<dbReference type="Pfam" id="PF13675">
    <property type="entry name" value="PilJ"/>
    <property type="match status" value="1"/>
</dbReference>
<dbReference type="Gene3D" id="1.20.5.1930">
    <property type="match status" value="1"/>
</dbReference>
<dbReference type="PROSITE" id="PS50109">
    <property type="entry name" value="HIS_KIN"/>
    <property type="match status" value="1"/>
</dbReference>
<dbReference type="Proteomes" id="UP000070186">
    <property type="component" value="Unassembled WGS sequence"/>
</dbReference>
<evidence type="ECO:0000256" key="22">
    <source>
        <dbReference type="PIRNR" id="PIRNR003167"/>
    </source>
</evidence>